<dbReference type="GO" id="GO:0016301">
    <property type="term" value="F:kinase activity"/>
    <property type="evidence" value="ECO:0007669"/>
    <property type="project" value="UniProtKB-KW"/>
</dbReference>
<keyword evidence="2" id="KW-0812">Transmembrane</keyword>
<sequence>MARYRDIATAFTRNGFGFFVKELGLDRVFSLPRRLLVNREQNSEDKTTGERIRHFLEDLGPTFIKVGQLASTRPDLIPKDIRKELSKLQDHISPVPFEQVKEIVEEELDGKMEEMFSSFEQSPLGVASIGQVHEAVLSTGEKVAVKVQRPNVGKQVHIDLEILHEMAERAEKRLDWARRYQVVDVVAEFKKAIKDELDYEHEGRNADLMAKQFENDPTVYIPEIYWDYTTKKILTMEYIEGIKLDDQESLFEAQCDNEWLAEKLVQAIFYQMFEDGYFHADPHIGNFFALPEEEGIAFMDFGLVGRLSKEMQRDLASIVIAMTSQDTKKMTRAMKRMGVVPADIDEHEWEGDVDQFLIKYYDVPFSEISLGQAITDMFQIAHKHQIEVPSDFTLIGKTILTLEGVVAELDPNFSIITAAEPFGRKLMRDKYHPKRFAREIYNHVDEYADVIEDMPEIVRELTALAKERKIPVEIKMPALNYLLSKMDRVSNLLSFSIILLAFSLIMTGVIIGSAIAGQSSVLWDIPALEIGFVIAVGMLAWMIYSIFRSGRF</sequence>
<dbReference type="RefSeq" id="WP_144089675.1">
    <property type="nucleotide sequence ID" value="NZ_VMHE01000041.1"/>
</dbReference>
<name>A0A556P6I0_9BACI</name>
<evidence type="ECO:0000313" key="5">
    <source>
        <dbReference type="Proteomes" id="UP000316425"/>
    </source>
</evidence>
<comment type="caution">
    <text evidence="4">The sequence shown here is derived from an EMBL/GenBank/DDBJ whole genome shotgun (WGS) entry which is preliminary data.</text>
</comment>
<protein>
    <submittedName>
        <fullName evidence="4">AarF/ABC1/UbiB kinase family protein</fullName>
    </submittedName>
</protein>
<keyword evidence="4" id="KW-0808">Transferase</keyword>
<keyword evidence="4" id="KW-0418">Kinase</keyword>
<dbReference type="PANTHER" id="PTHR10566:SF113">
    <property type="entry name" value="PROTEIN ACTIVITY OF BC1 COMPLEX KINASE 7, CHLOROPLASTIC"/>
    <property type="match status" value="1"/>
</dbReference>
<evidence type="ECO:0000256" key="2">
    <source>
        <dbReference type="SAM" id="Phobius"/>
    </source>
</evidence>
<dbReference type="InterPro" id="IPR050154">
    <property type="entry name" value="UbiB_kinase"/>
</dbReference>
<dbReference type="OrthoDB" id="9795390at2"/>
<organism evidence="4 5">
    <name type="scientific">Allobacillus salarius</name>
    <dbReference type="NCBI Taxonomy" id="1955272"/>
    <lineage>
        <taxon>Bacteria</taxon>
        <taxon>Bacillati</taxon>
        <taxon>Bacillota</taxon>
        <taxon>Bacilli</taxon>
        <taxon>Bacillales</taxon>
        <taxon>Bacillaceae</taxon>
        <taxon>Allobacillus</taxon>
    </lineage>
</organism>
<dbReference type="CDD" id="cd05121">
    <property type="entry name" value="ABC1_ADCK3-like"/>
    <property type="match status" value="1"/>
</dbReference>
<dbReference type="EMBL" id="VMHE01000041">
    <property type="protein sequence ID" value="TSJ59995.1"/>
    <property type="molecule type" value="Genomic_DNA"/>
</dbReference>
<gene>
    <name evidence="4" type="ORF">FPQ13_12580</name>
</gene>
<dbReference type="AlphaFoldDB" id="A0A556P6I0"/>
<accession>A0A556P6I0</accession>
<feature type="transmembrane region" description="Helical" evidence="2">
    <location>
        <begin position="527"/>
        <end position="547"/>
    </location>
</feature>
<evidence type="ECO:0000256" key="1">
    <source>
        <dbReference type="ARBA" id="ARBA00009670"/>
    </source>
</evidence>
<proteinExistence type="inferred from homology"/>
<keyword evidence="5" id="KW-1185">Reference proteome</keyword>
<dbReference type="SUPFAM" id="SSF56112">
    <property type="entry name" value="Protein kinase-like (PK-like)"/>
    <property type="match status" value="1"/>
</dbReference>
<dbReference type="InterPro" id="IPR011009">
    <property type="entry name" value="Kinase-like_dom_sf"/>
</dbReference>
<keyword evidence="2" id="KW-0472">Membrane</keyword>
<reference evidence="4 5" key="1">
    <citation type="submission" date="2019-07" db="EMBL/GenBank/DDBJ databases">
        <title>Allobacillus sp. nov. SKP isolated from shrimp paste of Euphausiacea.</title>
        <authorList>
            <person name="Kanchanasin P."/>
            <person name="Tanasupawat S."/>
            <person name="Shi W."/>
            <person name="Wu L."/>
            <person name="Ma J."/>
        </authorList>
    </citation>
    <scope>NUCLEOTIDE SEQUENCE [LARGE SCALE GENOMIC DNA]</scope>
    <source>
        <strain evidence="4 5">SKP4-8</strain>
    </source>
</reference>
<dbReference type="Proteomes" id="UP000316425">
    <property type="component" value="Unassembled WGS sequence"/>
</dbReference>
<evidence type="ECO:0000313" key="4">
    <source>
        <dbReference type="EMBL" id="TSJ59995.1"/>
    </source>
</evidence>
<feature type="domain" description="ABC1 atypical kinase-like" evidence="3">
    <location>
        <begin position="87"/>
        <end position="332"/>
    </location>
</feature>
<dbReference type="InterPro" id="IPR004147">
    <property type="entry name" value="ABC1_dom"/>
</dbReference>
<dbReference type="PANTHER" id="PTHR10566">
    <property type="entry name" value="CHAPERONE-ACTIVITY OF BC1 COMPLEX CABC1 -RELATED"/>
    <property type="match status" value="1"/>
</dbReference>
<dbReference type="Pfam" id="PF03109">
    <property type="entry name" value="ABC1"/>
    <property type="match status" value="1"/>
</dbReference>
<comment type="similarity">
    <text evidence="1">Belongs to the protein kinase superfamily. ADCK protein kinase family.</text>
</comment>
<feature type="transmembrane region" description="Helical" evidence="2">
    <location>
        <begin position="492"/>
        <end position="515"/>
    </location>
</feature>
<keyword evidence="2" id="KW-1133">Transmembrane helix</keyword>
<evidence type="ECO:0000259" key="3">
    <source>
        <dbReference type="Pfam" id="PF03109"/>
    </source>
</evidence>